<comment type="similarity">
    <text evidence="2">Belongs to the helicase family. SKI2 subfamily.</text>
</comment>
<dbReference type="PROSITE" id="PS51192">
    <property type="entry name" value="HELICASE_ATP_BIND_1"/>
    <property type="match status" value="1"/>
</dbReference>
<dbReference type="Gene3D" id="1.10.3380.30">
    <property type="match status" value="1"/>
</dbReference>
<feature type="domain" description="Helicase ATP-binding" evidence="11">
    <location>
        <begin position="335"/>
        <end position="493"/>
    </location>
</feature>
<dbReference type="GO" id="GO:0005524">
    <property type="term" value="F:ATP binding"/>
    <property type="evidence" value="ECO:0007669"/>
    <property type="project" value="UniProtKB-KW"/>
</dbReference>
<evidence type="ECO:0000313" key="13">
    <source>
        <dbReference type="EMBL" id="OBA25278.1"/>
    </source>
</evidence>
<dbReference type="InterPro" id="IPR001650">
    <property type="entry name" value="Helicase_C-like"/>
</dbReference>
<comment type="caution">
    <text evidence="13">The sequence shown here is derived from an EMBL/GenBank/DDBJ whole genome shotgun (WGS) entry which is preliminary data.</text>
</comment>
<dbReference type="InterPro" id="IPR050699">
    <property type="entry name" value="RNA-DNA_Helicase"/>
</dbReference>
<dbReference type="FunFam" id="3.40.50.300:FF:000987">
    <property type="entry name" value="DEAD/DEAH box RNA helicase"/>
    <property type="match status" value="1"/>
</dbReference>
<evidence type="ECO:0000256" key="1">
    <source>
        <dbReference type="ARBA" id="ARBA00004496"/>
    </source>
</evidence>
<dbReference type="SUPFAM" id="SSF52540">
    <property type="entry name" value="P-loop containing nucleoside triphosphate hydrolases"/>
    <property type="match status" value="1"/>
</dbReference>
<dbReference type="PANTHER" id="PTHR12131:SF1">
    <property type="entry name" value="ATP-DEPENDENT RNA HELICASE SUPV3L1, MITOCHONDRIAL-RELATED"/>
    <property type="match status" value="1"/>
</dbReference>
<dbReference type="OrthoDB" id="64767at2759"/>
<dbReference type="GO" id="GO:0003723">
    <property type="term" value="F:RNA binding"/>
    <property type="evidence" value="ECO:0007669"/>
    <property type="project" value="UniProtKB-KW"/>
</dbReference>
<protein>
    <submittedName>
        <fullName evidence="13">Antiviral helicase</fullName>
    </submittedName>
</protein>
<comment type="subcellular location">
    <subcellularLocation>
        <location evidence="1">Cytoplasm</location>
    </subcellularLocation>
</comment>
<keyword evidence="7" id="KW-0067">ATP-binding</keyword>
<gene>
    <name evidence="13" type="ORF">HANVADRAFT_3919</name>
</gene>
<dbReference type="InterPro" id="IPR014001">
    <property type="entry name" value="Helicase_ATP-bd"/>
</dbReference>
<feature type="region of interest" description="Disordered" evidence="10">
    <location>
        <begin position="143"/>
        <end position="175"/>
    </location>
</feature>
<dbReference type="Gene3D" id="2.30.30.1160">
    <property type="match status" value="1"/>
</dbReference>
<keyword evidence="6 13" id="KW-0347">Helicase</keyword>
<keyword evidence="4" id="KW-0547">Nucleotide-binding</keyword>
<evidence type="ECO:0000256" key="4">
    <source>
        <dbReference type="ARBA" id="ARBA00022741"/>
    </source>
</evidence>
<name>A0A1B7T995_9ASCO</name>
<dbReference type="PANTHER" id="PTHR12131">
    <property type="entry name" value="ATP-DEPENDENT RNA AND DNA HELICASE"/>
    <property type="match status" value="1"/>
</dbReference>
<dbReference type="EMBL" id="LXPE01000163">
    <property type="protein sequence ID" value="OBA25278.1"/>
    <property type="molecule type" value="Genomic_DNA"/>
</dbReference>
<dbReference type="InterPro" id="IPR012961">
    <property type="entry name" value="Ski2/MTR4_C"/>
</dbReference>
<keyword evidence="14" id="KW-1185">Reference proteome</keyword>
<dbReference type="Pfam" id="PF00270">
    <property type="entry name" value="DEAD"/>
    <property type="match status" value="1"/>
</dbReference>
<evidence type="ECO:0000256" key="9">
    <source>
        <dbReference type="SAM" id="Coils"/>
    </source>
</evidence>
<feature type="domain" description="Helicase C-terminal" evidence="12">
    <location>
        <begin position="607"/>
        <end position="778"/>
    </location>
</feature>
<dbReference type="GO" id="GO:0016787">
    <property type="term" value="F:hydrolase activity"/>
    <property type="evidence" value="ECO:0007669"/>
    <property type="project" value="UniProtKB-KW"/>
</dbReference>
<dbReference type="GO" id="GO:0003724">
    <property type="term" value="F:RNA helicase activity"/>
    <property type="evidence" value="ECO:0007669"/>
    <property type="project" value="InterPro"/>
</dbReference>
<dbReference type="InterPro" id="IPR048727">
    <property type="entry name" value="Ski2_beta-barrel"/>
</dbReference>
<evidence type="ECO:0000256" key="7">
    <source>
        <dbReference type="ARBA" id="ARBA00022840"/>
    </source>
</evidence>
<dbReference type="PIRSF" id="PIRSF005198">
    <property type="entry name" value="Antiviral_helicase_SKI2"/>
    <property type="match status" value="1"/>
</dbReference>
<evidence type="ECO:0000256" key="3">
    <source>
        <dbReference type="ARBA" id="ARBA00022490"/>
    </source>
</evidence>
<dbReference type="Pfam" id="PF21409">
    <property type="entry name" value="Ski2_beta-barrel"/>
    <property type="match status" value="1"/>
</dbReference>
<dbReference type="InterPro" id="IPR027417">
    <property type="entry name" value="P-loop_NTPase"/>
</dbReference>
<keyword evidence="5" id="KW-0378">Hydrolase</keyword>
<evidence type="ECO:0000256" key="8">
    <source>
        <dbReference type="ARBA" id="ARBA00022884"/>
    </source>
</evidence>
<dbReference type="SMART" id="SM01142">
    <property type="entry name" value="DSHCT"/>
    <property type="match status" value="1"/>
</dbReference>
<keyword evidence="8" id="KW-0694">RNA-binding</keyword>
<dbReference type="SMART" id="SM00490">
    <property type="entry name" value="HELICc"/>
    <property type="match status" value="1"/>
</dbReference>
<evidence type="ECO:0000256" key="6">
    <source>
        <dbReference type="ARBA" id="ARBA00022806"/>
    </source>
</evidence>
<evidence type="ECO:0000256" key="5">
    <source>
        <dbReference type="ARBA" id="ARBA00022801"/>
    </source>
</evidence>
<keyword evidence="3" id="KW-0963">Cytoplasm</keyword>
<evidence type="ECO:0000259" key="12">
    <source>
        <dbReference type="PROSITE" id="PS51194"/>
    </source>
</evidence>
<feature type="compositionally biased region" description="Low complexity" evidence="10">
    <location>
        <begin position="158"/>
        <end position="168"/>
    </location>
</feature>
<evidence type="ECO:0000256" key="10">
    <source>
        <dbReference type="SAM" id="MobiDB-lite"/>
    </source>
</evidence>
<dbReference type="InterPro" id="IPR016438">
    <property type="entry name" value="SKI2-like"/>
</dbReference>
<dbReference type="Gene3D" id="3.40.50.300">
    <property type="entry name" value="P-loop containing nucleotide triphosphate hydrolases"/>
    <property type="match status" value="2"/>
</dbReference>
<dbReference type="InterPro" id="IPR011545">
    <property type="entry name" value="DEAD/DEAH_box_helicase_dom"/>
</dbReference>
<dbReference type="Pfam" id="PF08148">
    <property type="entry name" value="DSHCT"/>
    <property type="match status" value="1"/>
</dbReference>
<reference evidence="14" key="1">
    <citation type="journal article" date="2016" name="Proc. Natl. Acad. Sci. U.S.A.">
        <title>Comparative genomics of biotechnologically important yeasts.</title>
        <authorList>
            <person name="Riley R."/>
            <person name="Haridas S."/>
            <person name="Wolfe K.H."/>
            <person name="Lopes M.R."/>
            <person name="Hittinger C.T."/>
            <person name="Goeker M."/>
            <person name="Salamov A.A."/>
            <person name="Wisecaver J.H."/>
            <person name="Long T.M."/>
            <person name="Calvey C.H."/>
            <person name="Aerts A.L."/>
            <person name="Barry K.W."/>
            <person name="Choi C."/>
            <person name="Clum A."/>
            <person name="Coughlan A.Y."/>
            <person name="Deshpande S."/>
            <person name="Douglass A.P."/>
            <person name="Hanson S.J."/>
            <person name="Klenk H.-P."/>
            <person name="LaButti K.M."/>
            <person name="Lapidus A."/>
            <person name="Lindquist E.A."/>
            <person name="Lipzen A.M."/>
            <person name="Meier-Kolthoff J.P."/>
            <person name="Ohm R.A."/>
            <person name="Otillar R.P."/>
            <person name="Pangilinan J.L."/>
            <person name="Peng Y."/>
            <person name="Rokas A."/>
            <person name="Rosa C.A."/>
            <person name="Scheuner C."/>
            <person name="Sibirny A.A."/>
            <person name="Slot J.C."/>
            <person name="Stielow J.B."/>
            <person name="Sun H."/>
            <person name="Kurtzman C.P."/>
            <person name="Blackwell M."/>
            <person name="Grigoriev I.V."/>
            <person name="Jeffries T.W."/>
        </authorList>
    </citation>
    <scope>NUCLEOTIDE SEQUENCE [LARGE SCALE GENOMIC DNA]</scope>
    <source>
        <strain evidence="14">NRRL Y-1626</strain>
    </source>
</reference>
<organism evidence="13 14">
    <name type="scientific">Hanseniaspora valbyensis NRRL Y-1626</name>
    <dbReference type="NCBI Taxonomy" id="766949"/>
    <lineage>
        <taxon>Eukaryota</taxon>
        <taxon>Fungi</taxon>
        <taxon>Dikarya</taxon>
        <taxon>Ascomycota</taxon>
        <taxon>Saccharomycotina</taxon>
        <taxon>Saccharomycetes</taxon>
        <taxon>Saccharomycodales</taxon>
        <taxon>Saccharomycodaceae</taxon>
        <taxon>Hanseniaspora</taxon>
    </lineage>
</organism>
<dbReference type="Proteomes" id="UP000092321">
    <property type="component" value="Unassembled WGS sequence"/>
</dbReference>
<sequence length="1254" mass="143857">MLKDLFQALQEVTAQQNDFVEELFLDKLVDLKLADKYDNNEEFQNDKLNEKFLDIKPENAMNWNFLDTVQELPNFENLNIATNNNVLKMPDYQQKTQLKYNRKGIDGTIVSFKEQVKFDELLLSDNDKVFSLKRKIDPNVNKITGSSENKPFLPGLNNSKKYSSSTNTESEDLSAKLHKDDLGLYDIPPSMKRGINPQFVNDSLEEDKSDENLASLLQLESTTDSKEDLENIRKDLLNRIDENNDNEVSESLGKLRGLLETKKDKDKKAIDALLPETISFGRVNKKLVNTNTNDVQIHWAHEVNINHHIPNFDELVPHPARSWPFELDTFQKEAILHLEQGDSVFVAAHTSAGKTVVAEYAIAMSKRNMTKTIYTSPIKALSNQKFRDFKTAFDDIEIGLITGDVQINKDADCLIMTTEILRSMLYKGADLLRDIEFVIFDEVHYINDQERGVVWEEVIIMLPPYVKFVLLSATVPNTFEFANWIGRTKQKNIYVISTPKRPVPLEINIWAKDTILPVINANREFIDYNFKKHIQLLQPKSIENKNDKKKTGEVKKKVISTRFQNFNGPSKNTWPSLLGELKKKNLLPAVIFVFSQKRCSEYADQLGSSNFINAKESSHVRMLIDRSINRLKKEDRELPQILAISNLLQKGIAVHHGGLLPIVKELVEILFAEGYIKVLFATETFAMGLNLPTRTVVFSEIRKHDGNQQRYLNPGEFTQMAGRAGRRGLDDCGTVIIMAYKDPLSSLSFKEVTLGKPTKLESQFRLTYNMIVNLLRIESLKMEDMIQFSFGEDKGQQQKLEIKAKEVGYEEILESDILKNLKVNCDSCTDETLDQFLNLLKEYETVHENSLKLYSSSKSVLVSIETGRAIIYRSVVNNKIVYNIGIIFKNTNNKGSIVVMKITEDLFVDFGIDANNSKFYIPYISELNMFTQKFKLSDQFMMKDITIMDVEYLTKSKNRSLLFMALSNDENKQENVNQIAKNILKTIEPIKFKGMIDIELTHLINQEQKLKQKIITLEKKLSKCENYRLHIFEKWQIDEALRETKSIVDNELKLLPDYENRLSVLKELGFVDETQNVELKGRVACEISVGFELIITEILFDNFMSDLSPEEIVALLSCFIFNGSDKVNSEQPLLTNNMLNGKTKIEETYETYLSLSSKYKIPMLIEEADFLMRNRFQLANVVYQWASGISFAEIMKISPQSEGTIVRVINRLNELCKQLKNASIIIGNSELHAKFSTAQELINRDIVFAASLYL</sequence>
<dbReference type="CDD" id="cd18795">
    <property type="entry name" value="SF2_C_Ski2"/>
    <property type="match status" value="1"/>
</dbReference>
<dbReference type="PROSITE" id="PS51194">
    <property type="entry name" value="HELICASE_CTER"/>
    <property type="match status" value="1"/>
</dbReference>
<evidence type="ECO:0000256" key="2">
    <source>
        <dbReference type="ARBA" id="ARBA00010140"/>
    </source>
</evidence>
<dbReference type="FunFam" id="3.40.50.300:FF:000354">
    <property type="entry name" value="ATP-dependent RNA helicase SKI2"/>
    <property type="match status" value="1"/>
</dbReference>
<dbReference type="GO" id="GO:0070478">
    <property type="term" value="P:nuclear-transcribed mRNA catabolic process, 3'-5' exonucleolytic nonsense-mediated decay"/>
    <property type="evidence" value="ECO:0007669"/>
    <property type="project" value="TreeGrafter"/>
</dbReference>
<feature type="coiled-coil region" evidence="9">
    <location>
        <begin position="219"/>
        <end position="246"/>
    </location>
</feature>
<keyword evidence="9" id="KW-0175">Coiled coil</keyword>
<evidence type="ECO:0000259" key="11">
    <source>
        <dbReference type="PROSITE" id="PS51192"/>
    </source>
</evidence>
<dbReference type="Pfam" id="PF17911">
    <property type="entry name" value="Ski2_N"/>
    <property type="match status" value="1"/>
</dbReference>
<proteinExistence type="inferred from homology"/>
<dbReference type="InterPro" id="IPR040801">
    <property type="entry name" value="Ski2_N"/>
</dbReference>
<dbReference type="GO" id="GO:0055087">
    <property type="term" value="C:Ski complex"/>
    <property type="evidence" value="ECO:0007669"/>
    <property type="project" value="TreeGrafter"/>
</dbReference>
<evidence type="ECO:0000313" key="14">
    <source>
        <dbReference type="Proteomes" id="UP000092321"/>
    </source>
</evidence>
<accession>A0A1B7T995</accession>
<dbReference type="Pfam" id="PF00271">
    <property type="entry name" value="Helicase_C"/>
    <property type="match status" value="1"/>
</dbReference>
<dbReference type="FunFam" id="1.10.3380.30:FF:000001">
    <property type="entry name" value="Ski2 ATP-dependent RNA helicase"/>
    <property type="match status" value="1"/>
</dbReference>
<dbReference type="AlphaFoldDB" id="A0A1B7T995"/>
<dbReference type="SMART" id="SM00487">
    <property type="entry name" value="DEXDc"/>
    <property type="match status" value="1"/>
</dbReference>